<sequence>MRIIVYDILSYLASGMSHEEILANFLYLEAEDIRASLAFVANTERMFLSAPSCARL</sequence>
<dbReference type="Pfam" id="PF04255">
    <property type="entry name" value="DUF433"/>
    <property type="match status" value="1"/>
</dbReference>
<dbReference type="InterPro" id="IPR036388">
    <property type="entry name" value="WH-like_DNA-bd_sf"/>
</dbReference>
<protein>
    <recommendedName>
        <fullName evidence="2">DUF433 domain-containing protein</fullName>
    </recommendedName>
</protein>
<dbReference type="Gene3D" id="1.10.10.10">
    <property type="entry name" value="Winged helix-like DNA-binding domain superfamily/Winged helix DNA-binding domain"/>
    <property type="match status" value="1"/>
</dbReference>
<evidence type="ECO:0000313" key="1">
    <source>
        <dbReference type="EMBL" id="CAA9419001.1"/>
    </source>
</evidence>
<reference evidence="1" key="1">
    <citation type="submission" date="2020-02" db="EMBL/GenBank/DDBJ databases">
        <authorList>
            <person name="Meier V. D."/>
        </authorList>
    </citation>
    <scope>NUCLEOTIDE SEQUENCE</scope>
    <source>
        <strain evidence="1">AVDCRST_MAG03</strain>
    </source>
</reference>
<accession>A0A6J4PNA4</accession>
<dbReference type="InterPro" id="IPR009057">
    <property type="entry name" value="Homeodomain-like_sf"/>
</dbReference>
<evidence type="ECO:0008006" key="2">
    <source>
        <dbReference type="Google" id="ProtNLM"/>
    </source>
</evidence>
<dbReference type="SUPFAM" id="SSF46689">
    <property type="entry name" value="Homeodomain-like"/>
    <property type="match status" value="1"/>
</dbReference>
<dbReference type="AlphaFoldDB" id="A0A6J4PNA4"/>
<dbReference type="InterPro" id="IPR007367">
    <property type="entry name" value="DUF433"/>
</dbReference>
<proteinExistence type="predicted"/>
<organism evidence="1">
    <name type="scientific">uncultured Rubrobacteraceae bacterium</name>
    <dbReference type="NCBI Taxonomy" id="349277"/>
    <lineage>
        <taxon>Bacteria</taxon>
        <taxon>Bacillati</taxon>
        <taxon>Actinomycetota</taxon>
        <taxon>Rubrobacteria</taxon>
        <taxon>Rubrobacterales</taxon>
        <taxon>Rubrobacteraceae</taxon>
        <taxon>environmental samples</taxon>
    </lineage>
</organism>
<dbReference type="EMBL" id="CADCUT010000149">
    <property type="protein sequence ID" value="CAA9419001.1"/>
    <property type="molecule type" value="Genomic_DNA"/>
</dbReference>
<name>A0A6J4PNA4_9ACTN</name>
<gene>
    <name evidence="1" type="ORF">AVDCRST_MAG03-2420</name>
</gene>